<gene>
    <name evidence="2" type="ORF">DYU05_04780</name>
</gene>
<dbReference type="OrthoDB" id="795346at2"/>
<evidence type="ECO:0000313" key="2">
    <source>
        <dbReference type="EMBL" id="RFZ84924.1"/>
    </source>
</evidence>
<dbReference type="EMBL" id="QWDE01000001">
    <property type="protein sequence ID" value="RFZ84924.1"/>
    <property type="molecule type" value="Genomic_DNA"/>
</dbReference>
<sequence length="165" mass="19720">MSLRSKKIFFILSVAVPFLLYCVYYYGMMVKNAPYKFAEFQSFTIEYGYRDSLFNKYNSETGAYQFVNKKDSIVKKKLWLTKDDLLYLHRKAAELGYWDFPSNEIGDTTKKHVPRFIVQFNYKRKSKRVIYYANYDGHEKLRDANERLIKEIQGKLTEASARYDK</sequence>
<evidence type="ECO:0000313" key="3">
    <source>
        <dbReference type="Proteomes" id="UP000260823"/>
    </source>
</evidence>
<dbReference type="AlphaFoldDB" id="A0A3E2NV82"/>
<dbReference type="RefSeq" id="WP_117381826.1">
    <property type="nucleotide sequence ID" value="NZ_QWDE01000001.1"/>
</dbReference>
<evidence type="ECO:0000256" key="1">
    <source>
        <dbReference type="SAM" id="Phobius"/>
    </source>
</evidence>
<comment type="caution">
    <text evidence="2">The sequence shown here is derived from an EMBL/GenBank/DDBJ whole genome shotgun (WGS) entry which is preliminary data.</text>
</comment>
<protein>
    <submittedName>
        <fullName evidence="2">Uncharacterized protein</fullName>
    </submittedName>
</protein>
<proteinExistence type="predicted"/>
<accession>A0A3E2NV82</accession>
<keyword evidence="1" id="KW-0812">Transmembrane</keyword>
<keyword evidence="1" id="KW-0472">Membrane</keyword>
<keyword evidence="3" id="KW-1185">Reference proteome</keyword>
<dbReference type="Proteomes" id="UP000260823">
    <property type="component" value="Unassembled WGS sequence"/>
</dbReference>
<keyword evidence="1" id="KW-1133">Transmembrane helix</keyword>
<name>A0A3E2NV82_9SPHI</name>
<feature type="transmembrane region" description="Helical" evidence="1">
    <location>
        <begin position="7"/>
        <end position="27"/>
    </location>
</feature>
<reference evidence="2 3" key="1">
    <citation type="submission" date="2018-08" db="EMBL/GenBank/DDBJ databases">
        <title>Mucilaginibacter terrae sp. nov., isolated from manganese diggings.</title>
        <authorList>
            <person name="Huang Y."/>
            <person name="Zhou Z."/>
        </authorList>
    </citation>
    <scope>NUCLEOTIDE SEQUENCE [LARGE SCALE GENOMIC DNA]</scope>
    <source>
        <strain evidence="2 3">ZH6</strain>
    </source>
</reference>
<organism evidence="2 3">
    <name type="scientific">Mucilaginibacter terrenus</name>
    <dbReference type="NCBI Taxonomy" id="2482727"/>
    <lineage>
        <taxon>Bacteria</taxon>
        <taxon>Pseudomonadati</taxon>
        <taxon>Bacteroidota</taxon>
        <taxon>Sphingobacteriia</taxon>
        <taxon>Sphingobacteriales</taxon>
        <taxon>Sphingobacteriaceae</taxon>
        <taxon>Mucilaginibacter</taxon>
    </lineage>
</organism>